<gene>
    <name evidence="1" type="ORF">HNQ81_000494</name>
</gene>
<accession>A0A840UKC8</accession>
<evidence type="ECO:0000313" key="1">
    <source>
        <dbReference type="EMBL" id="MBB5346787.1"/>
    </source>
</evidence>
<organism evidence="1 2">
    <name type="scientific">Desulfoprunum benzoelyticum</name>
    <dbReference type="NCBI Taxonomy" id="1506996"/>
    <lineage>
        <taxon>Bacteria</taxon>
        <taxon>Pseudomonadati</taxon>
        <taxon>Thermodesulfobacteriota</taxon>
        <taxon>Desulfobulbia</taxon>
        <taxon>Desulfobulbales</taxon>
        <taxon>Desulfobulbaceae</taxon>
        <taxon>Desulfoprunum</taxon>
    </lineage>
</organism>
<comment type="caution">
    <text evidence="1">The sequence shown here is derived from an EMBL/GenBank/DDBJ whole genome shotgun (WGS) entry which is preliminary data.</text>
</comment>
<protein>
    <submittedName>
        <fullName evidence="1">Uncharacterized protein</fullName>
    </submittedName>
</protein>
<keyword evidence="2" id="KW-1185">Reference proteome</keyword>
<dbReference type="Proteomes" id="UP000539642">
    <property type="component" value="Unassembled WGS sequence"/>
</dbReference>
<sequence length="39" mass="4371">MKDEISRCRFEMTGGRDMTAEEVVDISLGCSYNVITLSI</sequence>
<evidence type="ECO:0000313" key="2">
    <source>
        <dbReference type="Proteomes" id="UP000539642"/>
    </source>
</evidence>
<proteinExistence type="predicted"/>
<dbReference type="AlphaFoldDB" id="A0A840UKC8"/>
<name>A0A840UKC8_9BACT</name>
<dbReference type="EMBL" id="JACHEO010000001">
    <property type="protein sequence ID" value="MBB5346787.1"/>
    <property type="molecule type" value="Genomic_DNA"/>
</dbReference>
<reference evidence="1 2" key="1">
    <citation type="submission" date="2020-08" db="EMBL/GenBank/DDBJ databases">
        <title>Genomic Encyclopedia of Type Strains, Phase IV (KMG-IV): sequencing the most valuable type-strain genomes for metagenomic binning, comparative biology and taxonomic classification.</title>
        <authorList>
            <person name="Goeker M."/>
        </authorList>
    </citation>
    <scope>NUCLEOTIDE SEQUENCE [LARGE SCALE GENOMIC DNA]</scope>
    <source>
        <strain evidence="1 2">DSM 28570</strain>
    </source>
</reference>